<evidence type="ECO:0000313" key="3">
    <source>
        <dbReference type="Proteomes" id="UP000008710"/>
    </source>
</evidence>
<sequence length="201" mass="21437">MSAFAPCGVRVVGNSVAANRHSRRRCPDVRGPPRRLPGTVLDGPTRRGCGRRGHRADRGEPGRRDGPPRPATGRAHEVLRPEVTVDEAAQPLPVSGRPRTPRSRGVGVSAGLAAPVEPCRLEIQEGRALGVYSAVSTGDSGPDGSRMSVQFCCTAVGVLVVEKVAGRSIALNEQLFVGEARGCPFVELRDRDVLHELQRDT</sequence>
<dbReference type="EMBL" id="CP000431">
    <property type="protein sequence ID" value="ABG92483.1"/>
    <property type="molecule type" value="Genomic_DNA"/>
</dbReference>
<dbReference type="Proteomes" id="UP000008710">
    <property type="component" value="Chromosome"/>
</dbReference>
<name>Q0SJ03_RHOJR</name>
<accession>Q0SJ03</accession>
<feature type="region of interest" description="Disordered" evidence="1">
    <location>
        <begin position="15"/>
        <end position="106"/>
    </location>
</feature>
<dbReference type="AlphaFoldDB" id="Q0SJ03"/>
<reference evidence="3" key="1">
    <citation type="journal article" date="2006" name="Proc. Natl. Acad. Sci. U.S.A.">
        <title>The complete genome of Rhodococcus sp. RHA1 provides insights into a catabolic powerhouse.</title>
        <authorList>
            <person name="McLeod M.P."/>
            <person name="Warren R.L."/>
            <person name="Hsiao W.W.L."/>
            <person name="Araki N."/>
            <person name="Myhre M."/>
            <person name="Fernandes C."/>
            <person name="Miyazawa D."/>
            <person name="Wong W."/>
            <person name="Lillquist A.L."/>
            <person name="Wang D."/>
            <person name="Dosanjh M."/>
            <person name="Hara H."/>
            <person name="Petrescu A."/>
            <person name="Morin R.D."/>
            <person name="Yang G."/>
            <person name="Stott J.M."/>
            <person name="Schein J.E."/>
            <person name="Shin H."/>
            <person name="Smailus D."/>
            <person name="Siddiqui A.S."/>
            <person name="Marra M.A."/>
            <person name="Jones S.J.M."/>
            <person name="Holt R."/>
            <person name="Brinkman F.S.L."/>
            <person name="Miyauchi K."/>
            <person name="Fukuda M."/>
            <person name="Davies J.E."/>
            <person name="Mohn W.W."/>
            <person name="Eltis L.D."/>
        </authorList>
    </citation>
    <scope>NUCLEOTIDE SEQUENCE [LARGE SCALE GENOMIC DNA]</scope>
    <source>
        <strain evidence="3">RHA1</strain>
    </source>
</reference>
<organism evidence="2 3">
    <name type="scientific">Rhodococcus jostii (strain RHA1)</name>
    <dbReference type="NCBI Taxonomy" id="101510"/>
    <lineage>
        <taxon>Bacteria</taxon>
        <taxon>Bacillati</taxon>
        <taxon>Actinomycetota</taxon>
        <taxon>Actinomycetes</taxon>
        <taxon>Mycobacteriales</taxon>
        <taxon>Nocardiaceae</taxon>
        <taxon>Rhodococcus</taxon>
    </lineage>
</organism>
<dbReference type="HOGENOM" id="CLU_1359519_0_0_11"/>
<gene>
    <name evidence="2" type="ordered locus">RHA1_ro00648</name>
</gene>
<dbReference type="KEGG" id="rha:RHA1_ro00648"/>
<feature type="compositionally biased region" description="Basic and acidic residues" evidence="1">
    <location>
        <begin position="56"/>
        <end position="67"/>
    </location>
</feature>
<protein>
    <submittedName>
        <fullName evidence="2">Uncharacterized protein</fullName>
    </submittedName>
</protein>
<evidence type="ECO:0000256" key="1">
    <source>
        <dbReference type="SAM" id="MobiDB-lite"/>
    </source>
</evidence>
<evidence type="ECO:0000313" key="2">
    <source>
        <dbReference type="EMBL" id="ABG92483.1"/>
    </source>
</evidence>
<proteinExistence type="predicted"/>